<dbReference type="RefSeq" id="WP_184210145.1">
    <property type="nucleotide sequence ID" value="NZ_JACHIF010000006.1"/>
</dbReference>
<keyword evidence="2" id="KW-0560">Oxidoreductase</keyword>
<evidence type="ECO:0000259" key="1">
    <source>
        <dbReference type="Pfam" id="PF11412"/>
    </source>
</evidence>
<name>A0A7W8DQZ7_9BACT</name>
<feature type="domain" description="Thiol:disulfide interchange protein DsbD N-terminal" evidence="1">
    <location>
        <begin position="15"/>
        <end position="130"/>
    </location>
</feature>
<organism evidence="2 3">
    <name type="scientific">Prosthecobacter dejongeii</name>
    <dbReference type="NCBI Taxonomy" id="48465"/>
    <lineage>
        <taxon>Bacteria</taxon>
        <taxon>Pseudomonadati</taxon>
        <taxon>Verrucomicrobiota</taxon>
        <taxon>Verrucomicrobiia</taxon>
        <taxon>Verrucomicrobiales</taxon>
        <taxon>Verrucomicrobiaceae</taxon>
        <taxon>Prosthecobacter</taxon>
    </lineage>
</organism>
<accession>A0A7W8DQZ7</accession>
<evidence type="ECO:0000313" key="2">
    <source>
        <dbReference type="EMBL" id="MBB5038912.1"/>
    </source>
</evidence>
<dbReference type="Pfam" id="PF11412">
    <property type="entry name" value="DsbD_N"/>
    <property type="match status" value="1"/>
</dbReference>
<dbReference type="EMBL" id="JACHIF010000006">
    <property type="protein sequence ID" value="MBB5038912.1"/>
    <property type="molecule type" value="Genomic_DNA"/>
</dbReference>
<evidence type="ECO:0000313" key="3">
    <source>
        <dbReference type="Proteomes" id="UP000534294"/>
    </source>
</evidence>
<dbReference type="GO" id="GO:0047134">
    <property type="term" value="F:protein-disulfide reductase [NAD(P)H] activity"/>
    <property type="evidence" value="ECO:0007669"/>
    <property type="project" value="UniProtKB-EC"/>
</dbReference>
<sequence length="267" mass="29521">MTLFAGAQTGLTLQIVPETTAIVPGQPFRVGLFIQHQPGWHTYWRQPGIVGVPTSIAWELPPGFTAGELEYPEPESVLMFRIKAQGYERDVLLQTQITPPMDLKPGQTIPLKGKATWMCCGNTCHPGHMDIQLKMPVAAESHAHAQWQPFFEKERATYPQPSNAWVTQATEEGLKVTLTLTPGPEARPFAADEKVLFFTEDGWINSDEPQPQDLRPNGSLVLHLTRADVYLGKTIPTTLKGVIQRNGGWVKGATWRSLAVSPPLGRP</sequence>
<dbReference type="Proteomes" id="UP000534294">
    <property type="component" value="Unassembled WGS sequence"/>
</dbReference>
<protein>
    <submittedName>
        <fullName evidence="2">Thiol:disulfide interchange protein DsbD</fullName>
        <ecNumber evidence="2">1.8.1.8</ecNumber>
    </submittedName>
</protein>
<keyword evidence="3" id="KW-1185">Reference proteome</keyword>
<comment type="caution">
    <text evidence="2">The sequence shown here is derived from an EMBL/GenBank/DDBJ whole genome shotgun (WGS) entry which is preliminary data.</text>
</comment>
<reference evidence="2 3" key="1">
    <citation type="submission" date="2020-08" db="EMBL/GenBank/DDBJ databases">
        <title>Genomic Encyclopedia of Type Strains, Phase IV (KMG-IV): sequencing the most valuable type-strain genomes for metagenomic binning, comparative biology and taxonomic classification.</title>
        <authorList>
            <person name="Goeker M."/>
        </authorList>
    </citation>
    <scope>NUCLEOTIDE SEQUENCE [LARGE SCALE GENOMIC DNA]</scope>
    <source>
        <strain evidence="2 3">DSM 12251</strain>
    </source>
</reference>
<dbReference type="InterPro" id="IPR028250">
    <property type="entry name" value="DsbDN"/>
</dbReference>
<gene>
    <name evidence="2" type="ORF">HNQ64_003177</name>
</gene>
<dbReference type="EC" id="1.8.1.8" evidence="2"/>
<proteinExistence type="predicted"/>
<dbReference type="AlphaFoldDB" id="A0A7W8DQZ7"/>